<protein>
    <submittedName>
        <fullName evidence="6">Multidrug ABC transporter ATP-binding protein</fullName>
    </submittedName>
</protein>
<keyword evidence="4 6" id="KW-0067">ATP-binding</keyword>
<dbReference type="Gene3D" id="3.40.50.300">
    <property type="entry name" value="P-loop containing nucleotide triphosphate hydrolases"/>
    <property type="match status" value="1"/>
</dbReference>
<evidence type="ECO:0000256" key="2">
    <source>
        <dbReference type="ARBA" id="ARBA00022448"/>
    </source>
</evidence>
<dbReference type="PROSITE" id="PS00211">
    <property type="entry name" value="ABC_TRANSPORTER_1"/>
    <property type="match status" value="1"/>
</dbReference>
<dbReference type="InterPro" id="IPR003439">
    <property type="entry name" value="ABC_transporter-like_ATP-bd"/>
</dbReference>
<organism evidence="6 7">
    <name type="scientific">Corynebacterium kroppenstedtii</name>
    <dbReference type="NCBI Taxonomy" id="161879"/>
    <lineage>
        <taxon>Bacteria</taxon>
        <taxon>Bacillati</taxon>
        <taxon>Actinomycetota</taxon>
        <taxon>Actinomycetes</taxon>
        <taxon>Mycobacteriales</taxon>
        <taxon>Corynebacteriaceae</taxon>
        <taxon>Corynebacterium</taxon>
    </lineage>
</organism>
<dbReference type="PANTHER" id="PTHR43335:SF2">
    <property type="entry name" value="ABC TRANSPORTER, ATP-BINDING PROTEIN"/>
    <property type="match status" value="1"/>
</dbReference>
<dbReference type="Proteomes" id="UP000249432">
    <property type="component" value="Unassembled WGS sequence"/>
</dbReference>
<name>A0A2W5T5R1_9CORY</name>
<evidence type="ECO:0000256" key="3">
    <source>
        <dbReference type="ARBA" id="ARBA00022741"/>
    </source>
</evidence>
<dbReference type="PANTHER" id="PTHR43335">
    <property type="entry name" value="ABC TRANSPORTER, ATP-BINDING PROTEIN"/>
    <property type="match status" value="1"/>
</dbReference>
<gene>
    <name evidence="6" type="ORF">DI525_00445</name>
</gene>
<dbReference type="RefSeq" id="WP_303733845.1">
    <property type="nucleotide sequence ID" value="NZ_QFRA01000001.1"/>
</dbReference>
<reference evidence="6 7" key="1">
    <citation type="submission" date="2017-08" db="EMBL/GenBank/DDBJ databases">
        <title>Infants hospitalized years apart are colonized by the same room-sourced microbial strains.</title>
        <authorList>
            <person name="Brooks B."/>
            <person name="Olm M.R."/>
            <person name="Firek B.A."/>
            <person name="Baker R."/>
            <person name="Thomas B.C."/>
            <person name="Morowitz M.J."/>
            <person name="Banfield J.F."/>
        </authorList>
    </citation>
    <scope>NUCLEOTIDE SEQUENCE [LARGE SCALE GENOMIC DNA]</scope>
    <source>
        <strain evidence="6">S2_003_000_R1_3</strain>
    </source>
</reference>
<evidence type="ECO:0000256" key="1">
    <source>
        <dbReference type="ARBA" id="ARBA00005417"/>
    </source>
</evidence>
<accession>A0A2W5T5R1</accession>
<evidence type="ECO:0000259" key="5">
    <source>
        <dbReference type="PROSITE" id="PS50893"/>
    </source>
</evidence>
<comment type="caution">
    <text evidence="6">The sequence shown here is derived from an EMBL/GenBank/DDBJ whole genome shotgun (WGS) entry which is preliminary data.</text>
</comment>
<dbReference type="GO" id="GO:0005524">
    <property type="term" value="F:ATP binding"/>
    <property type="evidence" value="ECO:0007669"/>
    <property type="project" value="UniProtKB-KW"/>
</dbReference>
<dbReference type="GO" id="GO:0016887">
    <property type="term" value="F:ATP hydrolysis activity"/>
    <property type="evidence" value="ECO:0007669"/>
    <property type="project" value="InterPro"/>
</dbReference>
<comment type="similarity">
    <text evidence="1">Belongs to the ABC transporter superfamily.</text>
</comment>
<dbReference type="InterPro" id="IPR017871">
    <property type="entry name" value="ABC_transporter-like_CS"/>
</dbReference>
<dbReference type="EMBL" id="QFRA01000001">
    <property type="protein sequence ID" value="PZR06785.1"/>
    <property type="molecule type" value="Genomic_DNA"/>
</dbReference>
<proteinExistence type="inferred from homology"/>
<dbReference type="SMART" id="SM00382">
    <property type="entry name" value="AAA"/>
    <property type="match status" value="1"/>
</dbReference>
<keyword evidence="2" id="KW-0813">Transport</keyword>
<dbReference type="InterPro" id="IPR003593">
    <property type="entry name" value="AAA+_ATPase"/>
</dbReference>
<keyword evidence="3" id="KW-0547">Nucleotide-binding</keyword>
<dbReference type="Pfam" id="PF00005">
    <property type="entry name" value="ABC_tran"/>
    <property type="match status" value="1"/>
</dbReference>
<dbReference type="SUPFAM" id="SSF52540">
    <property type="entry name" value="P-loop containing nucleoside triphosphate hydrolases"/>
    <property type="match status" value="1"/>
</dbReference>
<dbReference type="InterPro" id="IPR027417">
    <property type="entry name" value="P-loop_NTPase"/>
</dbReference>
<feature type="domain" description="ABC transporter" evidence="5">
    <location>
        <begin position="3"/>
        <end position="237"/>
    </location>
</feature>
<evidence type="ECO:0000313" key="7">
    <source>
        <dbReference type="Proteomes" id="UP000249432"/>
    </source>
</evidence>
<evidence type="ECO:0000313" key="6">
    <source>
        <dbReference type="EMBL" id="PZR06785.1"/>
    </source>
</evidence>
<dbReference type="PROSITE" id="PS50893">
    <property type="entry name" value="ABC_TRANSPORTER_2"/>
    <property type="match status" value="1"/>
</dbReference>
<sequence length="244" mass="26905">MHLYIDDVTVKYGSTVAVQDANLVLSSGVHTLLGPNGAGKSSLLEVIATLRKPSSGSFRFTDNDSDSVNRNDYIGMDLRHILGYLPQENLPKSRFTVREHLAYMCWLKQIPDENVPAEDDRLIKLAELSDKADATIASLSGGMRRRVRIASALVGSPRLLILDQASAGLDMAQRDSLRRIVATVAHNAVVLTSIHIVEDIIDIANTLTVMSRGAFMFSGGWDEFCHTRQLPELKAQYLELVGER</sequence>
<dbReference type="AlphaFoldDB" id="A0A2W5T5R1"/>
<evidence type="ECO:0000256" key="4">
    <source>
        <dbReference type="ARBA" id="ARBA00022840"/>
    </source>
</evidence>